<dbReference type="EMBL" id="MT310860">
    <property type="protein sequence ID" value="QJD50483.1"/>
    <property type="molecule type" value="Genomic_DNA"/>
</dbReference>
<accession>A0A6M3SWW1</accession>
<keyword evidence="2" id="KW-1185">Reference proteome</keyword>
<proteinExistence type="predicted"/>
<dbReference type="Proteomes" id="UP000501603">
    <property type="component" value="Segment"/>
</dbReference>
<organism evidence="1 2">
    <name type="scientific">Mycobacterium phage Chris</name>
    <dbReference type="NCBI Taxonomy" id="2725626"/>
    <lineage>
        <taxon>Viruses</taxon>
        <taxon>Duplodnaviria</taxon>
        <taxon>Heunggongvirae</taxon>
        <taxon>Uroviricota</taxon>
        <taxon>Caudoviricetes</taxon>
        <taxon>Weiservirinae</taxon>
        <taxon>Anayavirus</taxon>
        <taxon>Anayavirus chris</taxon>
    </lineage>
</organism>
<name>A0A6M3SWW1_9CAUD</name>
<dbReference type="GeneID" id="60324432"/>
<dbReference type="RefSeq" id="YP_009952969.1">
    <property type="nucleotide sequence ID" value="NC_051617.1"/>
</dbReference>
<evidence type="ECO:0000313" key="2">
    <source>
        <dbReference type="Proteomes" id="UP000501603"/>
    </source>
</evidence>
<gene>
    <name evidence="1" type="primary">81</name>
    <name evidence="1" type="ORF">SEA_CHRIS_81</name>
</gene>
<sequence length="103" mass="11138">MTAAGRGFGAVVTIGGAYRIGDIHVRPEGDGRYSYSVPRGGVVLSGEVEYDGDSRDWLAILAKVTAAAVDLGERLRAWRNGCPAHDRRRCPMCEAEIVYGGRR</sequence>
<evidence type="ECO:0000313" key="1">
    <source>
        <dbReference type="EMBL" id="QJD50483.1"/>
    </source>
</evidence>
<dbReference type="KEGG" id="vg:60324432"/>
<protein>
    <submittedName>
        <fullName evidence="1">Uncharacterized protein</fullName>
    </submittedName>
</protein>
<reference evidence="1 2" key="1">
    <citation type="submission" date="2020-04" db="EMBL/GenBank/DDBJ databases">
        <authorList>
            <person name="Davenport L."/>
            <person name="Mcconahy L."/>
            <person name="Chen A."/>
            <person name="Cottrell A."/>
            <person name="Drouin R."/>
            <person name="Erdman M."/>
            <person name="Goranson S."/>
            <person name="Harrington A."/>
            <person name="Hecht A."/>
            <person name="Ramos M."/>
            <person name="Schutt J."/>
            <person name="Hayes S.G."/>
            <person name="Haydock J."/>
            <person name="Ettinger A.-S.H."/>
            <person name="Anders K.R."/>
            <person name="Garlena R.A."/>
            <person name="Russell D.A."/>
            <person name="Pope W.H."/>
            <person name="Jacobs-Sera D."/>
            <person name="Hatfull G.F."/>
        </authorList>
    </citation>
    <scope>NUCLEOTIDE SEQUENCE [LARGE SCALE GENOMIC DNA]</scope>
</reference>